<dbReference type="Pfam" id="PF24105">
    <property type="entry name" value="Beta-prop_CAF1B_HIR1"/>
    <property type="match status" value="1"/>
</dbReference>
<dbReference type="InterPro" id="IPR045145">
    <property type="entry name" value="PTHR15271"/>
</dbReference>
<dbReference type="PROSITE" id="PS50294">
    <property type="entry name" value="WD_REPEATS_REGION"/>
    <property type="match status" value="2"/>
</dbReference>
<evidence type="ECO:0000256" key="5">
    <source>
        <dbReference type="ARBA" id="ARBA00022763"/>
    </source>
</evidence>
<dbReference type="EMBL" id="JBFDAA010000006">
    <property type="protein sequence ID" value="KAL1131538.1"/>
    <property type="molecule type" value="Genomic_DNA"/>
</dbReference>
<dbReference type="Proteomes" id="UP001558652">
    <property type="component" value="Unassembled WGS sequence"/>
</dbReference>
<feature type="compositionally biased region" description="Polar residues" evidence="10">
    <location>
        <begin position="138"/>
        <end position="166"/>
    </location>
</feature>
<dbReference type="InterPro" id="IPR015943">
    <property type="entry name" value="WD40/YVTN_repeat-like_dom_sf"/>
</dbReference>
<dbReference type="AlphaFoldDB" id="A0ABD0YJT3"/>
<sequence length="296" mass="32714">NDSGTLNLECVSDLTRHQKAVNVVRFSPSGEFLASGDDESTIIIWRQRCESDAPELPGAIEEDKEHWMQFKVFRGHLNDVYDLAWCHDSSKLISGSVDNTAVVWDVHKGKKLAVLADHKNFVQGVAWDPKNQYLATMSSDGKSTDIGTATSNESGTTEQAANTTSKAPPVPRLFHDDTLKTFYRRLTFTPDGELLIVPAGVLEPPSSAPSSAKPTNATWCRPVMYYPTLKESSMVVRCCPLLFTLRTGQNSIMTLPYRVVVAVATKSAILLYDTQHAVPIALISNIHYTKLTDLSW</sequence>
<dbReference type="PROSITE" id="PS00678">
    <property type="entry name" value="WD_REPEATS_1"/>
    <property type="match status" value="1"/>
</dbReference>
<name>A0ABD0YJT3_9HEMI</name>
<keyword evidence="4" id="KW-0677">Repeat</keyword>
<feature type="repeat" description="WD" evidence="9">
    <location>
        <begin position="73"/>
        <end position="114"/>
    </location>
</feature>
<dbReference type="Gene3D" id="2.130.10.10">
    <property type="entry name" value="YVTN repeat-like/Quinoprotein amine dehydrogenase"/>
    <property type="match status" value="1"/>
</dbReference>
<dbReference type="PANTHER" id="PTHR15271:SF4">
    <property type="entry name" value="CHROMATIN ASSEMBLY FACTOR 1 SUBUNIT B"/>
    <property type="match status" value="1"/>
</dbReference>
<dbReference type="GO" id="GO:0005634">
    <property type="term" value="C:nucleus"/>
    <property type="evidence" value="ECO:0007669"/>
    <property type="project" value="UniProtKB-SubCell"/>
</dbReference>
<comment type="caution">
    <text evidence="12">The sequence shown here is derived from an EMBL/GenBank/DDBJ whole genome shotgun (WGS) entry which is preliminary data.</text>
</comment>
<evidence type="ECO:0000256" key="7">
    <source>
        <dbReference type="ARBA" id="ARBA00023204"/>
    </source>
</evidence>
<dbReference type="SUPFAM" id="SSF50978">
    <property type="entry name" value="WD40 repeat-like"/>
    <property type="match status" value="1"/>
</dbReference>
<feature type="repeat" description="WD" evidence="9">
    <location>
        <begin position="14"/>
        <end position="45"/>
    </location>
</feature>
<dbReference type="InterPro" id="IPR036322">
    <property type="entry name" value="WD40_repeat_dom_sf"/>
</dbReference>
<keyword evidence="6" id="KW-0156">Chromatin regulator</keyword>
<comment type="similarity">
    <text evidence="2">Belongs to the WD repeat HIR1 family.</text>
</comment>
<evidence type="ECO:0000256" key="9">
    <source>
        <dbReference type="PROSITE-ProRule" id="PRU00221"/>
    </source>
</evidence>
<evidence type="ECO:0000256" key="1">
    <source>
        <dbReference type="ARBA" id="ARBA00004123"/>
    </source>
</evidence>
<protein>
    <recommendedName>
        <fullName evidence="11">CAF1B/HIR1 beta-propeller domain-containing protein</fullName>
    </recommendedName>
</protein>
<organism evidence="12 13">
    <name type="scientific">Ranatra chinensis</name>
    <dbReference type="NCBI Taxonomy" id="642074"/>
    <lineage>
        <taxon>Eukaryota</taxon>
        <taxon>Metazoa</taxon>
        <taxon>Ecdysozoa</taxon>
        <taxon>Arthropoda</taxon>
        <taxon>Hexapoda</taxon>
        <taxon>Insecta</taxon>
        <taxon>Pterygota</taxon>
        <taxon>Neoptera</taxon>
        <taxon>Paraneoptera</taxon>
        <taxon>Hemiptera</taxon>
        <taxon>Heteroptera</taxon>
        <taxon>Panheteroptera</taxon>
        <taxon>Nepomorpha</taxon>
        <taxon>Nepidae</taxon>
        <taxon>Ranatrinae</taxon>
        <taxon>Ranatra</taxon>
    </lineage>
</organism>
<dbReference type="InterPro" id="IPR055410">
    <property type="entry name" value="Beta-prop_CAF1B_HIR1"/>
</dbReference>
<gene>
    <name evidence="12" type="ORF">AAG570_011155</name>
</gene>
<reference evidence="12 13" key="1">
    <citation type="submission" date="2024-07" db="EMBL/GenBank/DDBJ databases">
        <title>Chromosome-level genome assembly of the water stick insect Ranatra chinensis (Heteroptera: Nepidae).</title>
        <authorList>
            <person name="Liu X."/>
        </authorList>
    </citation>
    <scope>NUCLEOTIDE SEQUENCE [LARGE SCALE GENOMIC DNA]</scope>
    <source>
        <strain evidence="12">Cailab_2021Rc</strain>
        <tissue evidence="12">Muscle</tissue>
    </source>
</reference>
<keyword evidence="3 9" id="KW-0853">WD repeat</keyword>
<keyword evidence="5" id="KW-0227">DNA damage</keyword>
<evidence type="ECO:0000256" key="8">
    <source>
        <dbReference type="ARBA" id="ARBA00023242"/>
    </source>
</evidence>
<feature type="domain" description="CAF1B/HIR1 beta-propeller" evidence="11">
    <location>
        <begin position="2"/>
        <end position="296"/>
    </location>
</feature>
<keyword evidence="8" id="KW-0539">Nucleus</keyword>
<evidence type="ECO:0000313" key="13">
    <source>
        <dbReference type="Proteomes" id="UP001558652"/>
    </source>
</evidence>
<keyword evidence="13" id="KW-1185">Reference proteome</keyword>
<dbReference type="PROSITE" id="PS50082">
    <property type="entry name" value="WD_REPEATS_2"/>
    <property type="match status" value="2"/>
</dbReference>
<dbReference type="InterPro" id="IPR019775">
    <property type="entry name" value="WD40_repeat_CS"/>
</dbReference>
<dbReference type="GO" id="GO:0006281">
    <property type="term" value="P:DNA repair"/>
    <property type="evidence" value="ECO:0007669"/>
    <property type="project" value="UniProtKB-KW"/>
</dbReference>
<dbReference type="GO" id="GO:0006325">
    <property type="term" value="P:chromatin organization"/>
    <property type="evidence" value="ECO:0007669"/>
    <property type="project" value="UniProtKB-KW"/>
</dbReference>
<evidence type="ECO:0000256" key="6">
    <source>
        <dbReference type="ARBA" id="ARBA00022853"/>
    </source>
</evidence>
<evidence type="ECO:0000256" key="4">
    <source>
        <dbReference type="ARBA" id="ARBA00022737"/>
    </source>
</evidence>
<evidence type="ECO:0000256" key="10">
    <source>
        <dbReference type="SAM" id="MobiDB-lite"/>
    </source>
</evidence>
<feature type="non-terminal residue" evidence="12">
    <location>
        <position position="1"/>
    </location>
</feature>
<keyword evidence="7" id="KW-0234">DNA repair</keyword>
<accession>A0ABD0YJT3</accession>
<dbReference type="PANTHER" id="PTHR15271">
    <property type="entry name" value="CHROMATIN ASSEMBLY FACTOR 1 SUBUNIT B"/>
    <property type="match status" value="1"/>
</dbReference>
<dbReference type="SMART" id="SM00320">
    <property type="entry name" value="WD40"/>
    <property type="match status" value="3"/>
</dbReference>
<feature type="region of interest" description="Disordered" evidence="10">
    <location>
        <begin position="138"/>
        <end position="170"/>
    </location>
</feature>
<dbReference type="InterPro" id="IPR001680">
    <property type="entry name" value="WD40_rpt"/>
</dbReference>
<evidence type="ECO:0000313" key="12">
    <source>
        <dbReference type="EMBL" id="KAL1131538.1"/>
    </source>
</evidence>
<evidence type="ECO:0000259" key="11">
    <source>
        <dbReference type="Pfam" id="PF24105"/>
    </source>
</evidence>
<proteinExistence type="inferred from homology"/>
<comment type="subcellular location">
    <subcellularLocation>
        <location evidence="1">Nucleus</location>
    </subcellularLocation>
</comment>
<evidence type="ECO:0000256" key="2">
    <source>
        <dbReference type="ARBA" id="ARBA00007306"/>
    </source>
</evidence>
<evidence type="ECO:0000256" key="3">
    <source>
        <dbReference type="ARBA" id="ARBA00022574"/>
    </source>
</evidence>